<dbReference type="InterPro" id="IPR025079">
    <property type="entry name" value="DUF3943"/>
</dbReference>
<dbReference type="RefSeq" id="WP_188917447.1">
    <property type="nucleotide sequence ID" value="NZ_BMPZ01000001.1"/>
</dbReference>
<organism evidence="2 3">
    <name type="scientific">Shewanella gelidii</name>
    <dbReference type="NCBI Taxonomy" id="1642821"/>
    <lineage>
        <taxon>Bacteria</taxon>
        <taxon>Pseudomonadati</taxon>
        <taxon>Pseudomonadota</taxon>
        <taxon>Gammaproteobacteria</taxon>
        <taxon>Alteromonadales</taxon>
        <taxon>Shewanellaceae</taxon>
        <taxon>Shewanella</taxon>
    </lineage>
</organism>
<dbReference type="Proteomes" id="UP000613743">
    <property type="component" value="Unassembled WGS sequence"/>
</dbReference>
<dbReference type="AlphaFoldDB" id="A0A917JL14"/>
<dbReference type="Pfam" id="PF13084">
    <property type="entry name" value="DUF3943"/>
    <property type="match status" value="1"/>
</dbReference>
<evidence type="ECO:0000313" key="2">
    <source>
        <dbReference type="EMBL" id="GGI70503.1"/>
    </source>
</evidence>
<evidence type="ECO:0000259" key="1">
    <source>
        <dbReference type="Pfam" id="PF13084"/>
    </source>
</evidence>
<proteinExistence type="predicted"/>
<sequence>MNKIAQHFIYSTFIFSPSLHAATTEQEPSQQHLFSNLGSQEQASFIYPNEHQTLFIGNTSTFGLGAVNSPQVEQQLQEANEADVNSLIEKDWWGALAEIGTILLLGEVLYQVGESTMEKDFDYDVEGGALEYFHDRLFTKKYWKLDDNAMSMNWGHAFAGALYYQAFRNYNFNYYESTLAAFLTSTTWEVFVEYQEAVSINDQIVTTWGGSVLGESYFQMAEMLAHKEGWVPTTFEMLFNPSQVARGWFDAQSKPRFNRSKVVDDLSVYTGAMHSSNDTRDLDKSILTLGLDASINSMKGNYDSLWGTPTWVEVSMEMGLSEAGVEDWQMSNKLLLGGYNNWINQDDLNPEAWQQHYFIGPATGVEYASFGEEDDEDFYAVVNLLGVTMGGEWQQNQLSLSIRGDIYGDFAMVKPFATQGLENYRATFWNSKSALWENGYAYALGHTLNLEFEAKYRDIAFGLLAKSHRWDSIDNKKIERFTDWNPNRKDLDFKDERDRYQAYLKYAISKQWTLGLHYEEIHRSGEFFGIDFPDFYAQADDVESRSWLQLDYIY</sequence>
<keyword evidence="3" id="KW-1185">Reference proteome</keyword>
<dbReference type="EMBL" id="BMPZ01000001">
    <property type="protein sequence ID" value="GGI70503.1"/>
    <property type="molecule type" value="Genomic_DNA"/>
</dbReference>
<comment type="caution">
    <text evidence="2">The sequence shown here is derived from an EMBL/GenBank/DDBJ whole genome shotgun (WGS) entry which is preliminary data.</text>
</comment>
<reference evidence="2" key="1">
    <citation type="journal article" date="2014" name="Int. J. Syst. Evol. Microbiol.">
        <title>Complete genome sequence of Corynebacterium casei LMG S-19264T (=DSM 44701T), isolated from a smear-ripened cheese.</title>
        <authorList>
            <consortium name="US DOE Joint Genome Institute (JGI-PGF)"/>
            <person name="Walter F."/>
            <person name="Albersmeier A."/>
            <person name="Kalinowski J."/>
            <person name="Ruckert C."/>
        </authorList>
    </citation>
    <scope>NUCLEOTIDE SEQUENCE</scope>
    <source>
        <strain evidence="2">JCM 30804</strain>
    </source>
</reference>
<gene>
    <name evidence="2" type="ORF">GCM10009332_04740</name>
</gene>
<name>A0A917JL14_9GAMM</name>
<evidence type="ECO:0000313" key="3">
    <source>
        <dbReference type="Proteomes" id="UP000613743"/>
    </source>
</evidence>
<protein>
    <recommendedName>
        <fullName evidence="1">DUF3943 domain-containing protein</fullName>
    </recommendedName>
</protein>
<accession>A0A917JL14</accession>
<reference evidence="2" key="2">
    <citation type="submission" date="2020-09" db="EMBL/GenBank/DDBJ databases">
        <authorList>
            <person name="Sun Q."/>
            <person name="Ohkuma M."/>
        </authorList>
    </citation>
    <scope>NUCLEOTIDE SEQUENCE</scope>
    <source>
        <strain evidence="2">JCM 30804</strain>
    </source>
</reference>
<feature type="domain" description="DUF3943" evidence="1">
    <location>
        <begin position="143"/>
        <end position="240"/>
    </location>
</feature>